<reference evidence="2 3" key="1">
    <citation type="journal article" date="2020" name="Biotechnol. Biofuels">
        <title>New insights from the biogas microbiome by comprehensive genome-resolved metagenomics of nearly 1600 species originating from multiple anaerobic digesters.</title>
        <authorList>
            <person name="Campanaro S."/>
            <person name="Treu L."/>
            <person name="Rodriguez-R L.M."/>
            <person name="Kovalovszki A."/>
            <person name="Ziels R.M."/>
            <person name="Maus I."/>
            <person name="Zhu X."/>
            <person name="Kougias P.G."/>
            <person name="Basile A."/>
            <person name="Luo G."/>
            <person name="Schluter A."/>
            <person name="Konstantinidis K.T."/>
            <person name="Angelidaki I."/>
        </authorList>
    </citation>
    <scope>NUCLEOTIDE SEQUENCE [LARGE SCALE GENOMIC DNA]</scope>
    <source>
        <strain evidence="2">AS27yjCOA_157</strain>
    </source>
</reference>
<organism evidence="2 3">
    <name type="scientific">Methanothrix soehngenii</name>
    <name type="common">Methanosaeta concilii</name>
    <dbReference type="NCBI Taxonomy" id="2223"/>
    <lineage>
        <taxon>Archaea</taxon>
        <taxon>Methanobacteriati</taxon>
        <taxon>Methanobacteriota</taxon>
        <taxon>Stenosarchaea group</taxon>
        <taxon>Methanomicrobia</taxon>
        <taxon>Methanotrichales</taxon>
        <taxon>Methanotrichaceae</taxon>
        <taxon>Methanothrix</taxon>
    </lineage>
</organism>
<sequence>MSTTSAVSTFATVGVADISVVSVICLIALLSASEILSASSCWHRRLSTVLNIAIVPMVLTFFLIVGYKVVEVIGS</sequence>
<dbReference type="AlphaFoldDB" id="A0A7K4AKM3"/>
<keyword evidence="1" id="KW-1133">Transmembrane helix</keyword>
<evidence type="ECO:0000313" key="3">
    <source>
        <dbReference type="Proteomes" id="UP000544742"/>
    </source>
</evidence>
<evidence type="ECO:0000313" key="2">
    <source>
        <dbReference type="EMBL" id="NLJ23514.1"/>
    </source>
</evidence>
<gene>
    <name evidence="2" type="ORF">GX426_10485</name>
</gene>
<feature type="transmembrane region" description="Helical" evidence="1">
    <location>
        <begin position="49"/>
        <end position="70"/>
    </location>
</feature>
<dbReference type="Proteomes" id="UP000544742">
    <property type="component" value="Unassembled WGS sequence"/>
</dbReference>
<protein>
    <submittedName>
        <fullName evidence="2">Uncharacterized protein</fullName>
    </submittedName>
</protein>
<comment type="caution">
    <text evidence="2">The sequence shown here is derived from an EMBL/GenBank/DDBJ whole genome shotgun (WGS) entry which is preliminary data.</text>
</comment>
<evidence type="ECO:0000256" key="1">
    <source>
        <dbReference type="SAM" id="Phobius"/>
    </source>
</evidence>
<name>A0A7K4AKM3_METSH</name>
<dbReference type="EMBL" id="JAAYUN010000192">
    <property type="protein sequence ID" value="NLJ23514.1"/>
    <property type="molecule type" value="Genomic_DNA"/>
</dbReference>
<feature type="transmembrane region" description="Helical" evidence="1">
    <location>
        <begin position="6"/>
        <end position="29"/>
    </location>
</feature>
<keyword evidence="1" id="KW-0472">Membrane</keyword>
<accession>A0A7K4AKM3</accession>
<keyword evidence="1" id="KW-0812">Transmembrane</keyword>
<proteinExistence type="predicted"/>